<evidence type="ECO:0000256" key="2">
    <source>
        <dbReference type="ARBA" id="ARBA00022517"/>
    </source>
</evidence>
<dbReference type="CDD" id="cd01854">
    <property type="entry name" value="YjeQ_EngC"/>
    <property type="match status" value="1"/>
</dbReference>
<reference evidence="13 14" key="1">
    <citation type="submission" date="2017-02" db="EMBL/GenBank/DDBJ databases">
        <authorList>
            <person name="Peterson S.W."/>
        </authorList>
    </citation>
    <scope>NUCLEOTIDE SEQUENCE [LARGE SCALE GENOMIC DNA]</scope>
    <source>
        <strain evidence="13 14">DSM 25262</strain>
    </source>
</reference>
<dbReference type="Pfam" id="PF16745">
    <property type="entry name" value="RsgA_N"/>
    <property type="match status" value="1"/>
</dbReference>
<evidence type="ECO:0000256" key="10">
    <source>
        <dbReference type="HAMAP-Rule" id="MF_01820"/>
    </source>
</evidence>
<dbReference type="InterPro" id="IPR012340">
    <property type="entry name" value="NA-bd_OB-fold"/>
</dbReference>
<proteinExistence type="inferred from homology"/>
<comment type="subcellular location">
    <subcellularLocation>
        <location evidence="10">Cytoplasm</location>
    </subcellularLocation>
</comment>
<comment type="function">
    <text evidence="10">One of several proteins that assist in the late maturation steps of the functional core of the 30S ribosomal subunit. Helps release RbfA from mature subunits. May play a role in the assembly of ribosomal proteins into the subunit. Circularly permuted GTPase that catalyzes slow GTP hydrolysis, GTPase activity is stimulated by the 30S ribosomal subunit.</text>
</comment>
<dbReference type="InterPro" id="IPR030378">
    <property type="entry name" value="G_CP_dom"/>
</dbReference>
<dbReference type="PANTHER" id="PTHR32120">
    <property type="entry name" value="SMALL RIBOSOMAL SUBUNIT BIOGENESIS GTPASE RSGA"/>
    <property type="match status" value="1"/>
</dbReference>
<dbReference type="PROSITE" id="PS50936">
    <property type="entry name" value="ENGC_GTPASE"/>
    <property type="match status" value="1"/>
</dbReference>
<organism evidence="13 14">
    <name type="scientific">Ohtaekwangia koreensis</name>
    <dbReference type="NCBI Taxonomy" id="688867"/>
    <lineage>
        <taxon>Bacteria</taxon>
        <taxon>Pseudomonadati</taxon>
        <taxon>Bacteroidota</taxon>
        <taxon>Cytophagia</taxon>
        <taxon>Cytophagales</taxon>
        <taxon>Fulvivirgaceae</taxon>
        <taxon>Ohtaekwangia</taxon>
    </lineage>
</organism>
<dbReference type="GO" id="GO:0042274">
    <property type="term" value="P:ribosomal small subunit biogenesis"/>
    <property type="evidence" value="ECO:0007669"/>
    <property type="project" value="UniProtKB-UniRule"/>
</dbReference>
<sequence>MKGTVMRSTGSFYDVLAEDGKKYNCRVRGKIRLEGIKETNPVAVGDYVIIDLEHEIGSITEILPRHNHILRQSVKKTGHSHVLAANIDQALLVVTLALPRTSLGFIDRFLVSAEAYRIPQIIIFNKRDLLVEEEAIYVNQLINLYESIGVTCFSTSAHQDDLVEVRKILQNKVTLIAGHSGVGKSTLLNRIAPTISQAVGDISTFSEKGMHTTTFAEMFPLDNKTYVIDTPGVKEWGLVEMSEQELSDYFPEMRDLRLECKFGARCIHINEPKCAIIDAVQNEKIAISRYQSYYSMVLGEDNRK</sequence>
<dbReference type="AlphaFoldDB" id="A0A1T5J050"/>
<name>A0A1T5J050_9BACT</name>
<dbReference type="Pfam" id="PF03193">
    <property type="entry name" value="RsgA_GTPase"/>
    <property type="match status" value="1"/>
</dbReference>
<feature type="binding site" evidence="10">
    <location>
        <position position="268"/>
    </location>
    <ligand>
        <name>Zn(2+)</name>
        <dbReference type="ChEBI" id="CHEBI:29105"/>
    </ligand>
</feature>
<keyword evidence="3 10" id="KW-0479">Metal-binding</keyword>
<evidence type="ECO:0000256" key="6">
    <source>
        <dbReference type="ARBA" id="ARBA00022801"/>
    </source>
</evidence>
<comment type="similarity">
    <text evidence="10">Belongs to the TRAFAC class YlqF/YawG GTPase family. RsgA subfamily.</text>
</comment>
<dbReference type="GO" id="GO:0005525">
    <property type="term" value="F:GTP binding"/>
    <property type="evidence" value="ECO:0007669"/>
    <property type="project" value="UniProtKB-UniRule"/>
</dbReference>
<evidence type="ECO:0000313" key="14">
    <source>
        <dbReference type="Proteomes" id="UP000190961"/>
    </source>
</evidence>
<evidence type="ECO:0000259" key="11">
    <source>
        <dbReference type="PROSITE" id="PS50936"/>
    </source>
</evidence>
<evidence type="ECO:0000256" key="1">
    <source>
        <dbReference type="ARBA" id="ARBA00022490"/>
    </source>
</evidence>
<dbReference type="SUPFAM" id="SSF52540">
    <property type="entry name" value="P-loop containing nucleoside triphosphate hydrolases"/>
    <property type="match status" value="1"/>
</dbReference>
<dbReference type="RefSeq" id="WP_079685215.1">
    <property type="nucleotide sequence ID" value="NZ_FUZU01000001.1"/>
</dbReference>
<dbReference type="STRING" id="688867.SAMN05660236_0604"/>
<evidence type="ECO:0000259" key="12">
    <source>
        <dbReference type="PROSITE" id="PS51721"/>
    </source>
</evidence>
<evidence type="ECO:0000256" key="7">
    <source>
        <dbReference type="ARBA" id="ARBA00022833"/>
    </source>
</evidence>
<feature type="binding site" evidence="10">
    <location>
        <position position="260"/>
    </location>
    <ligand>
        <name>Zn(2+)</name>
        <dbReference type="ChEBI" id="CHEBI:29105"/>
    </ligand>
</feature>
<evidence type="ECO:0000256" key="9">
    <source>
        <dbReference type="ARBA" id="ARBA00023134"/>
    </source>
</evidence>
<gene>
    <name evidence="10" type="primary">rsgA</name>
    <name evidence="13" type="ORF">SAMN05660236_0604</name>
</gene>
<dbReference type="EMBL" id="FUZU01000001">
    <property type="protein sequence ID" value="SKC44827.1"/>
    <property type="molecule type" value="Genomic_DNA"/>
</dbReference>
<dbReference type="OrthoDB" id="9809485at2"/>
<evidence type="ECO:0000256" key="5">
    <source>
        <dbReference type="ARBA" id="ARBA00022741"/>
    </source>
</evidence>
<dbReference type="Proteomes" id="UP000190961">
    <property type="component" value="Unassembled WGS sequence"/>
</dbReference>
<evidence type="ECO:0000256" key="8">
    <source>
        <dbReference type="ARBA" id="ARBA00022884"/>
    </source>
</evidence>
<dbReference type="EC" id="3.6.1.-" evidence="10"/>
<feature type="binding site" evidence="10">
    <location>
        <begin position="125"/>
        <end position="128"/>
    </location>
    <ligand>
        <name>GTP</name>
        <dbReference type="ChEBI" id="CHEBI:37565"/>
    </ligand>
</feature>
<feature type="binding site" evidence="10">
    <location>
        <position position="266"/>
    </location>
    <ligand>
        <name>Zn(2+)</name>
        <dbReference type="ChEBI" id="CHEBI:29105"/>
    </ligand>
</feature>
<dbReference type="CDD" id="cd04466">
    <property type="entry name" value="S1_YloQ_GTPase"/>
    <property type="match status" value="1"/>
</dbReference>
<keyword evidence="5 10" id="KW-0547">Nucleotide-binding</keyword>
<dbReference type="GO" id="GO:0005737">
    <property type="term" value="C:cytoplasm"/>
    <property type="evidence" value="ECO:0007669"/>
    <property type="project" value="UniProtKB-SubCell"/>
</dbReference>
<evidence type="ECO:0000256" key="3">
    <source>
        <dbReference type="ARBA" id="ARBA00022723"/>
    </source>
</evidence>
<keyword evidence="14" id="KW-1185">Reference proteome</keyword>
<dbReference type="Gene3D" id="3.40.50.300">
    <property type="entry name" value="P-loop containing nucleotide triphosphate hydrolases"/>
    <property type="match status" value="1"/>
</dbReference>
<dbReference type="InterPro" id="IPR004881">
    <property type="entry name" value="Ribosome_biogen_GTPase_RsgA"/>
</dbReference>
<keyword evidence="7 10" id="KW-0862">Zinc</keyword>
<dbReference type="InterPro" id="IPR010914">
    <property type="entry name" value="RsgA_GTPase_dom"/>
</dbReference>
<keyword evidence="4 10" id="KW-0699">rRNA-binding</keyword>
<evidence type="ECO:0000256" key="4">
    <source>
        <dbReference type="ARBA" id="ARBA00022730"/>
    </source>
</evidence>
<keyword evidence="9 10" id="KW-0342">GTP-binding</keyword>
<dbReference type="PANTHER" id="PTHR32120:SF11">
    <property type="entry name" value="SMALL RIBOSOMAL SUBUNIT BIOGENESIS GTPASE RSGA 1, MITOCHONDRIAL-RELATED"/>
    <property type="match status" value="1"/>
</dbReference>
<keyword evidence="1 10" id="KW-0963">Cytoplasm</keyword>
<feature type="binding site" evidence="10">
    <location>
        <begin position="178"/>
        <end position="186"/>
    </location>
    <ligand>
        <name>GTP</name>
        <dbReference type="ChEBI" id="CHEBI:37565"/>
    </ligand>
</feature>
<accession>A0A1T5J050</accession>
<keyword evidence="8 10" id="KW-0694">RNA-binding</keyword>
<dbReference type="PROSITE" id="PS51721">
    <property type="entry name" value="G_CP"/>
    <property type="match status" value="1"/>
</dbReference>
<dbReference type="InterPro" id="IPR031944">
    <property type="entry name" value="RsgA_N"/>
</dbReference>
<feature type="binding site" evidence="10">
    <location>
        <position position="274"/>
    </location>
    <ligand>
        <name>Zn(2+)</name>
        <dbReference type="ChEBI" id="CHEBI:29105"/>
    </ligand>
</feature>
<dbReference type="HAMAP" id="MF_01820">
    <property type="entry name" value="GTPase_RsgA"/>
    <property type="match status" value="1"/>
</dbReference>
<dbReference type="Gene3D" id="1.10.40.50">
    <property type="entry name" value="Probable gtpase engc, domain 3"/>
    <property type="match status" value="1"/>
</dbReference>
<keyword evidence="6 10" id="KW-0378">Hydrolase</keyword>
<dbReference type="InterPro" id="IPR027417">
    <property type="entry name" value="P-loop_NTPase"/>
</dbReference>
<protein>
    <recommendedName>
        <fullName evidence="10">Small ribosomal subunit biogenesis GTPase RsgA</fullName>
        <ecNumber evidence="10">3.6.1.-</ecNumber>
    </recommendedName>
</protein>
<dbReference type="GO" id="GO:0003924">
    <property type="term" value="F:GTPase activity"/>
    <property type="evidence" value="ECO:0007669"/>
    <property type="project" value="UniProtKB-UniRule"/>
</dbReference>
<dbReference type="NCBIfam" id="TIGR00157">
    <property type="entry name" value="ribosome small subunit-dependent GTPase A"/>
    <property type="match status" value="1"/>
</dbReference>
<dbReference type="GO" id="GO:0046872">
    <property type="term" value="F:metal ion binding"/>
    <property type="evidence" value="ECO:0007669"/>
    <property type="project" value="UniProtKB-KW"/>
</dbReference>
<comment type="subunit">
    <text evidence="10">Monomer. Associates with 30S ribosomal subunit, binds 16S rRNA.</text>
</comment>
<feature type="domain" description="CP-type G" evidence="12">
    <location>
        <begin position="75"/>
        <end position="236"/>
    </location>
</feature>
<dbReference type="Gene3D" id="2.40.50.140">
    <property type="entry name" value="Nucleic acid-binding proteins"/>
    <property type="match status" value="1"/>
</dbReference>
<dbReference type="GO" id="GO:0019843">
    <property type="term" value="F:rRNA binding"/>
    <property type="evidence" value="ECO:0007669"/>
    <property type="project" value="UniProtKB-KW"/>
</dbReference>
<evidence type="ECO:0000313" key="13">
    <source>
        <dbReference type="EMBL" id="SKC44827.1"/>
    </source>
</evidence>
<feature type="domain" description="EngC GTPase" evidence="11">
    <location>
        <begin position="85"/>
        <end position="234"/>
    </location>
</feature>
<dbReference type="SUPFAM" id="SSF50249">
    <property type="entry name" value="Nucleic acid-binding proteins"/>
    <property type="match status" value="1"/>
</dbReference>
<keyword evidence="2 10" id="KW-0690">Ribosome biogenesis</keyword>
<comment type="cofactor">
    <cofactor evidence="10">
        <name>Zn(2+)</name>
        <dbReference type="ChEBI" id="CHEBI:29105"/>
    </cofactor>
    <text evidence="10">Binds 1 zinc ion per subunit.</text>
</comment>